<organism evidence="2 3">
    <name type="scientific">Mangrovibacterium marinum</name>
    <dbReference type="NCBI Taxonomy" id="1639118"/>
    <lineage>
        <taxon>Bacteria</taxon>
        <taxon>Pseudomonadati</taxon>
        <taxon>Bacteroidota</taxon>
        <taxon>Bacteroidia</taxon>
        <taxon>Marinilabiliales</taxon>
        <taxon>Prolixibacteraceae</taxon>
        <taxon>Mangrovibacterium</taxon>
    </lineage>
</organism>
<dbReference type="Gene3D" id="3.40.50.10610">
    <property type="entry name" value="ABC-type transport auxiliary lipoprotein component"/>
    <property type="match status" value="1"/>
</dbReference>
<sequence>MKKILYLALLAVVFASCGNSKLLPKSEAYSNIYEEKPIAILVLPPINRSTKVEAKELFYSSLAVPFTLNGYYVMPPLLSMDILKEESAYDAELFINNSMKPVGELFGADAVLFTIIHDWRKTAIASQINVNIEYLLKSTKTDEVLFHRTGDVTLNVSVNTGTILGNMVGSMLATSLTKEIVVARNCNMYTIGDIPAGKYSPTFGQDGELKAQPAEFKQVLKNQY</sequence>
<proteinExistence type="predicted"/>
<dbReference type="AlphaFoldDB" id="A0A2T5C1Y5"/>
<keyword evidence="3" id="KW-1185">Reference proteome</keyword>
<dbReference type="RefSeq" id="WP_107822090.1">
    <property type="nucleotide sequence ID" value="NZ_OY782574.1"/>
</dbReference>
<dbReference type="InterPro" id="IPR008517">
    <property type="entry name" value="GNA1162-like"/>
</dbReference>
<evidence type="ECO:0000313" key="2">
    <source>
        <dbReference type="EMBL" id="PTN08693.1"/>
    </source>
</evidence>
<dbReference type="PROSITE" id="PS51257">
    <property type="entry name" value="PROKAR_LIPOPROTEIN"/>
    <property type="match status" value="1"/>
</dbReference>
<feature type="signal peptide" evidence="1">
    <location>
        <begin position="1"/>
        <end position="20"/>
    </location>
</feature>
<dbReference type="Proteomes" id="UP000243525">
    <property type="component" value="Unassembled WGS sequence"/>
</dbReference>
<feature type="chain" id="PRO_5015437035" description="Lipoprotein" evidence="1">
    <location>
        <begin position="21"/>
        <end position="224"/>
    </location>
</feature>
<evidence type="ECO:0000256" key="1">
    <source>
        <dbReference type="SAM" id="SignalP"/>
    </source>
</evidence>
<comment type="caution">
    <text evidence="2">The sequence shown here is derived from an EMBL/GenBank/DDBJ whole genome shotgun (WGS) entry which is preliminary data.</text>
</comment>
<dbReference type="Pfam" id="PF05643">
    <property type="entry name" value="GNA1162-like"/>
    <property type="match status" value="1"/>
</dbReference>
<name>A0A2T5C1Y5_9BACT</name>
<dbReference type="OrthoDB" id="1014694at2"/>
<gene>
    <name evidence="2" type="ORF">C8N47_10748</name>
</gene>
<dbReference type="EMBL" id="QAAD01000007">
    <property type="protein sequence ID" value="PTN08693.1"/>
    <property type="molecule type" value="Genomic_DNA"/>
</dbReference>
<reference evidence="2 3" key="1">
    <citation type="submission" date="2018-04" db="EMBL/GenBank/DDBJ databases">
        <title>Genomic Encyclopedia of Archaeal and Bacterial Type Strains, Phase II (KMG-II): from individual species to whole genera.</title>
        <authorList>
            <person name="Goeker M."/>
        </authorList>
    </citation>
    <scope>NUCLEOTIDE SEQUENCE [LARGE SCALE GENOMIC DNA]</scope>
    <source>
        <strain evidence="2 3">DSM 28823</strain>
    </source>
</reference>
<evidence type="ECO:0008006" key="4">
    <source>
        <dbReference type="Google" id="ProtNLM"/>
    </source>
</evidence>
<keyword evidence="1" id="KW-0732">Signal</keyword>
<accession>A0A2T5C1Y5</accession>
<protein>
    <recommendedName>
        <fullName evidence="4">Lipoprotein</fullName>
    </recommendedName>
</protein>
<evidence type="ECO:0000313" key="3">
    <source>
        <dbReference type="Proteomes" id="UP000243525"/>
    </source>
</evidence>